<evidence type="ECO:0000313" key="2">
    <source>
        <dbReference type="Proteomes" id="UP000288805"/>
    </source>
</evidence>
<dbReference type="PANTHER" id="PTHR47122">
    <property type="entry name" value="MYB-LIKE DNA-BINDING DOMAIN CONTAINING PROTEIN, EXPRESSED"/>
    <property type="match status" value="1"/>
</dbReference>
<gene>
    <name evidence="1" type="ORF">CK203_003238</name>
</gene>
<protein>
    <submittedName>
        <fullName evidence="1">Uncharacterized protein</fullName>
    </submittedName>
</protein>
<dbReference type="EMBL" id="QGNW01000014">
    <property type="protein sequence ID" value="RVX16832.1"/>
    <property type="molecule type" value="Genomic_DNA"/>
</dbReference>
<dbReference type="AlphaFoldDB" id="A0A438K6L8"/>
<reference evidence="1 2" key="1">
    <citation type="journal article" date="2018" name="PLoS Genet.">
        <title>Population sequencing reveals clonal diversity and ancestral inbreeding in the grapevine cultivar Chardonnay.</title>
        <authorList>
            <person name="Roach M.J."/>
            <person name="Johnson D.L."/>
            <person name="Bohlmann J."/>
            <person name="van Vuuren H.J."/>
            <person name="Jones S.J."/>
            <person name="Pretorius I.S."/>
            <person name="Schmidt S.A."/>
            <person name="Borneman A.R."/>
        </authorList>
    </citation>
    <scope>NUCLEOTIDE SEQUENCE [LARGE SCALE GENOMIC DNA]</scope>
    <source>
        <strain evidence="2">cv. Chardonnay</strain>
        <tissue evidence="1">Leaf</tissue>
    </source>
</reference>
<name>A0A438K6L8_VITVI</name>
<accession>A0A438K6L8</accession>
<organism evidence="1 2">
    <name type="scientific">Vitis vinifera</name>
    <name type="common">Grape</name>
    <dbReference type="NCBI Taxonomy" id="29760"/>
    <lineage>
        <taxon>Eukaryota</taxon>
        <taxon>Viridiplantae</taxon>
        <taxon>Streptophyta</taxon>
        <taxon>Embryophyta</taxon>
        <taxon>Tracheophyta</taxon>
        <taxon>Spermatophyta</taxon>
        <taxon>Magnoliopsida</taxon>
        <taxon>eudicotyledons</taxon>
        <taxon>Gunneridae</taxon>
        <taxon>Pentapetalae</taxon>
        <taxon>rosids</taxon>
        <taxon>Vitales</taxon>
        <taxon>Vitaceae</taxon>
        <taxon>Viteae</taxon>
        <taxon>Vitis</taxon>
    </lineage>
</organism>
<sequence length="108" mass="12010">MSLLNFALMLKDVGSALFLFPILQDWWVIISMLSGVDGRLQQVDGDGRLVPATDDEVMEVEDLLEEFKIEMPFVADTGQTVECTSKEEFPSGNPHLECSEASLFLIQA</sequence>
<dbReference type="Proteomes" id="UP000288805">
    <property type="component" value="Unassembled WGS sequence"/>
</dbReference>
<comment type="caution">
    <text evidence="1">The sequence shown here is derived from an EMBL/GenBank/DDBJ whole genome shotgun (WGS) entry which is preliminary data.</text>
</comment>
<evidence type="ECO:0000313" key="1">
    <source>
        <dbReference type="EMBL" id="RVX16832.1"/>
    </source>
</evidence>
<proteinExistence type="predicted"/>
<dbReference type="PANTHER" id="PTHR47122:SF4">
    <property type="entry name" value="TRF-LIKE 3"/>
    <property type="match status" value="1"/>
</dbReference>